<reference evidence="3 4" key="1">
    <citation type="submission" date="2023-01" db="EMBL/GenBank/DDBJ databases">
        <title>Analysis of 21 Apiospora genomes using comparative genomics revels a genus with tremendous synthesis potential of carbohydrate active enzymes and secondary metabolites.</title>
        <authorList>
            <person name="Sorensen T."/>
        </authorList>
    </citation>
    <scope>NUCLEOTIDE SEQUENCE [LARGE SCALE GENOMIC DNA]</scope>
    <source>
        <strain evidence="3 4">CBS 33761</strain>
    </source>
</reference>
<comment type="caution">
    <text evidence="3">The sequence shown here is derived from an EMBL/GenBank/DDBJ whole genome shotgun (WGS) entry which is preliminary data.</text>
</comment>
<keyword evidence="1" id="KW-0812">Transmembrane</keyword>
<keyword evidence="4" id="KW-1185">Reference proteome</keyword>
<sequence>MKITAILSSTVIASLLTLAMAETKIHRDTIFGCTDVGCPPETSISVTDDNCTVGSESHSYVGLTAVPAQAAALGDGRLTWVKGVKADQKPNPNVFRETFYLGTAPGLVEEGLRGMGACAVFFNGPYNASLLKFGKSRDRELDEGTCADAMGEPCVHALRERALSLDFSPGAGSNETCKKLQEDLLASDIPLTGNGAPKPITGDRNASSNCWPLLSKEDSLTPVFQWVNQTNGIPTSYLGITPILTLFWPTNGTALDRRDAALTCVKMMGPSNASLDTMLSSGGDDDEDAASAVWSTFTLNVAVGTAAAFALLGLM</sequence>
<evidence type="ECO:0000256" key="2">
    <source>
        <dbReference type="SAM" id="SignalP"/>
    </source>
</evidence>
<evidence type="ECO:0000313" key="4">
    <source>
        <dbReference type="Proteomes" id="UP001444661"/>
    </source>
</evidence>
<evidence type="ECO:0000313" key="3">
    <source>
        <dbReference type="EMBL" id="KAK8016647.1"/>
    </source>
</evidence>
<keyword evidence="2" id="KW-0732">Signal</keyword>
<name>A0ABR1RP72_9PEZI</name>
<gene>
    <name evidence="3" type="ORF">PG993_014836</name>
</gene>
<accession>A0ABR1RP72</accession>
<evidence type="ECO:0000256" key="1">
    <source>
        <dbReference type="SAM" id="Phobius"/>
    </source>
</evidence>
<dbReference type="Proteomes" id="UP001444661">
    <property type="component" value="Unassembled WGS sequence"/>
</dbReference>
<organism evidence="3 4">
    <name type="scientific">Apiospora rasikravindrae</name>
    <dbReference type="NCBI Taxonomy" id="990691"/>
    <lineage>
        <taxon>Eukaryota</taxon>
        <taxon>Fungi</taxon>
        <taxon>Dikarya</taxon>
        <taxon>Ascomycota</taxon>
        <taxon>Pezizomycotina</taxon>
        <taxon>Sordariomycetes</taxon>
        <taxon>Xylariomycetidae</taxon>
        <taxon>Amphisphaeriales</taxon>
        <taxon>Apiosporaceae</taxon>
        <taxon>Apiospora</taxon>
    </lineage>
</organism>
<protein>
    <submittedName>
        <fullName evidence="3">Uncharacterized protein</fullName>
    </submittedName>
</protein>
<feature type="transmembrane region" description="Helical" evidence="1">
    <location>
        <begin position="292"/>
        <end position="314"/>
    </location>
</feature>
<keyword evidence="1" id="KW-0472">Membrane</keyword>
<proteinExistence type="predicted"/>
<feature type="chain" id="PRO_5045830378" evidence="2">
    <location>
        <begin position="22"/>
        <end position="315"/>
    </location>
</feature>
<dbReference type="EMBL" id="JAQQWK010000014">
    <property type="protein sequence ID" value="KAK8016647.1"/>
    <property type="molecule type" value="Genomic_DNA"/>
</dbReference>
<feature type="signal peptide" evidence="2">
    <location>
        <begin position="1"/>
        <end position="21"/>
    </location>
</feature>
<keyword evidence="1" id="KW-1133">Transmembrane helix</keyword>